<dbReference type="KEGG" id="bpro:PMF13cell1_03803"/>
<accession>A0A4P6M4C1</accession>
<evidence type="ECO:0000256" key="1">
    <source>
        <dbReference type="ARBA" id="ARBA00001917"/>
    </source>
</evidence>
<comment type="cofactor">
    <cofactor evidence="1">
        <name>FMN</name>
        <dbReference type="ChEBI" id="CHEBI:58210"/>
    </cofactor>
</comment>
<feature type="domain" description="Nitroreductase" evidence="6">
    <location>
        <begin position="7"/>
        <end position="154"/>
    </location>
</feature>
<gene>
    <name evidence="7" type="ORF">PMF13cell1_03803</name>
</gene>
<evidence type="ECO:0000313" key="7">
    <source>
        <dbReference type="EMBL" id="QBE98237.1"/>
    </source>
</evidence>
<proteinExistence type="inferred from homology"/>
<dbReference type="InterPro" id="IPR000415">
    <property type="entry name" value="Nitroreductase-like"/>
</dbReference>
<evidence type="ECO:0000256" key="3">
    <source>
        <dbReference type="ARBA" id="ARBA00022630"/>
    </source>
</evidence>
<evidence type="ECO:0000313" key="8">
    <source>
        <dbReference type="Proteomes" id="UP000289794"/>
    </source>
</evidence>
<name>A0A4P6M4C1_9FIRM</name>
<evidence type="ECO:0000256" key="2">
    <source>
        <dbReference type="ARBA" id="ARBA00007118"/>
    </source>
</evidence>
<dbReference type="InterPro" id="IPR029479">
    <property type="entry name" value="Nitroreductase"/>
</dbReference>
<evidence type="ECO:0000259" key="6">
    <source>
        <dbReference type="Pfam" id="PF00881"/>
    </source>
</evidence>
<dbReference type="Proteomes" id="UP000289794">
    <property type="component" value="Chromosome"/>
</dbReference>
<keyword evidence="5" id="KW-0560">Oxidoreductase</keyword>
<evidence type="ECO:0000256" key="4">
    <source>
        <dbReference type="ARBA" id="ARBA00022643"/>
    </source>
</evidence>
<sequence>METMKAIAKRKSTRAFDPEKKVAESTLNAILAAGCAAPVGAGDYASLHLTVIQNRETLDKISKAVQAVLKVERDVLYGVPVLVLVSSSEPKFPNVQYANVGCVMENMLLAAADLEVDSIYLWGAVNVLAQIPELQKELGVPKGFTPISAAGLGYAAEQNSNEKELGITLSVNYAP</sequence>
<keyword evidence="3" id="KW-0285">Flavoprotein</keyword>
<evidence type="ECO:0000256" key="5">
    <source>
        <dbReference type="ARBA" id="ARBA00023002"/>
    </source>
</evidence>
<dbReference type="Pfam" id="PF00881">
    <property type="entry name" value="Nitroreductase"/>
    <property type="match status" value="1"/>
</dbReference>
<dbReference type="PANTHER" id="PTHR43673">
    <property type="entry name" value="NAD(P)H NITROREDUCTASE YDGI-RELATED"/>
    <property type="match status" value="1"/>
</dbReference>
<protein>
    <recommendedName>
        <fullName evidence="6">Nitroreductase domain-containing protein</fullName>
    </recommendedName>
</protein>
<dbReference type="EMBL" id="CP035945">
    <property type="protein sequence ID" value="QBE98237.1"/>
    <property type="molecule type" value="Genomic_DNA"/>
</dbReference>
<comment type="similarity">
    <text evidence="2">Belongs to the nitroreductase family.</text>
</comment>
<dbReference type="SUPFAM" id="SSF55469">
    <property type="entry name" value="FMN-dependent nitroreductase-like"/>
    <property type="match status" value="1"/>
</dbReference>
<reference evidence="7 8" key="1">
    <citation type="submission" date="2019-01" db="EMBL/GenBank/DDBJ databases">
        <title>PMF-metabolizing Aryl O-demethylase.</title>
        <authorList>
            <person name="Kim M."/>
        </authorList>
    </citation>
    <scope>NUCLEOTIDE SEQUENCE [LARGE SCALE GENOMIC DNA]</scope>
    <source>
        <strain evidence="7 8">PMF1</strain>
    </source>
</reference>
<dbReference type="GO" id="GO:0016491">
    <property type="term" value="F:oxidoreductase activity"/>
    <property type="evidence" value="ECO:0007669"/>
    <property type="project" value="UniProtKB-KW"/>
</dbReference>
<dbReference type="RefSeq" id="WP_130181729.1">
    <property type="nucleotide sequence ID" value="NZ_CP035945.1"/>
</dbReference>
<dbReference type="PANTHER" id="PTHR43673:SF2">
    <property type="entry name" value="NITROREDUCTASE"/>
    <property type="match status" value="1"/>
</dbReference>
<dbReference type="AlphaFoldDB" id="A0A4P6M4C1"/>
<dbReference type="Gene3D" id="3.40.109.10">
    <property type="entry name" value="NADH Oxidase"/>
    <property type="match status" value="1"/>
</dbReference>
<keyword evidence="4" id="KW-0288">FMN</keyword>
<dbReference type="PROSITE" id="PS51257">
    <property type="entry name" value="PROKAR_LIPOPROTEIN"/>
    <property type="match status" value="1"/>
</dbReference>
<organism evidence="7 8">
    <name type="scientific">Blautia producta</name>
    <dbReference type="NCBI Taxonomy" id="33035"/>
    <lineage>
        <taxon>Bacteria</taxon>
        <taxon>Bacillati</taxon>
        <taxon>Bacillota</taxon>
        <taxon>Clostridia</taxon>
        <taxon>Lachnospirales</taxon>
        <taxon>Lachnospiraceae</taxon>
        <taxon>Blautia</taxon>
    </lineage>
</organism>